<name>C5K6G3_PERM5</name>
<evidence type="ECO:0000313" key="2">
    <source>
        <dbReference type="Proteomes" id="UP000007800"/>
    </source>
</evidence>
<dbReference type="PANTHER" id="PTHR15615:SF108">
    <property type="entry name" value="PROTEIN CNPPD1"/>
    <property type="match status" value="1"/>
</dbReference>
<dbReference type="Gene3D" id="1.10.472.10">
    <property type="entry name" value="Cyclin-like"/>
    <property type="match status" value="1"/>
</dbReference>
<proteinExistence type="predicted"/>
<dbReference type="InterPro" id="IPR013922">
    <property type="entry name" value="Cyclin_PHO80-like"/>
</dbReference>
<dbReference type="GeneID" id="9058394"/>
<keyword evidence="2" id="KW-1185">Reference proteome</keyword>
<accession>C5K6G3</accession>
<dbReference type="GO" id="GO:0019901">
    <property type="term" value="F:protein kinase binding"/>
    <property type="evidence" value="ECO:0007669"/>
    <property type="project" value="InterPro"/>
</dbReference>
<dbReference type="InterPro" id="IPR036915">
    <property type="entry name" value="Cyclin-like_sf"/>
</dbReference>
<reference evidence="1 2" key="1">
    <citation type="submission" date="2008-07" db="EMBL/GenBank/DDBJ databases">
        <authorList>
            <person name="El-Sayed N."/>
            <person name="Caler E."/>
            <person name="Inman J."/>
            <person name="Amedeo P."/>
            <person name="Hass B."/>
            <person name="Wortman J."/>
        </authorList>
    </citation>
    <scope>NUCLEOTIDE SEQUENCE [LARGE SCALE GENOMIC DNA]</scope>
    <source>
        <strain evidence="2">ATCC 50983 / TXsc</strain>
    </source>
</reference>
<organism evidence="2">
    <name type="scientific">Perkinsus marinus (strain ATCC 50983 / TXsc)</name>
    <dbReference type="NCBI Taxonomy" id="423536"/>
    <lineage>
        <taxon>Eukaryota</taxon>
        <taxon>Sar</taxon>
        <taxon>Alveolata</taxon>
        <taxon>Perkinsozoa</taxon>
        <taxon>Perkinsea</taxon>
        <taxon>Perkinsida</taxon>
        <taxon>Perkinsidae</taxon>
        <taxon>Perkinsus</taxon>
    </lineage>
</organism>
<gene>
    <name evidence="1" type="ORF">Pmar_PMAR006775</name>
</gene>
<dbReference type="PANTHER" id="PTHR15615">
    <property type="match status" value="1"/>
</dbReference>
<dbReference type="InParanoid" id="C5K6G3"/>
<protein>
    <recommendedName>
        <fullName evidence="3">Cyclin</fullName>
    </recommendedName>
</protein>
<dbReference type="SUPFAM" id="SSF47954">
    <property type="entry name" value="Cyclin-like"/>
    <property type="match status" value="1"/>
</dbReference>
<dbReference type="AlphaFoldDB" id="C5K6G3"/>
<dbReference type="Proteomes" id="UP000007800">
    <property type="component" value="Unassembled WGS sequence"/>
</dbReference>
<evidence type="ECO:0008006" key="3">
    <source>
        <dbReference type="Google" id="ProtNLM"/>
    </source>
</evidence>
<dbReference type="OrthoDB" id="441714at2759"/>
<dbReference type="EMBL" id="GG670888">
    <property type="protein sequence ID" value="EER19883.1"/>
    <property type="molecule type" value="Genomic_DNA"/>
</dbReference>
<evidence type="ECO:0000313" key="1">
    <source>
        <dbReference type="EMBL" id="EER19883.1"/>
    </source>
</evidence>
<dbReference type="CDD" id="cd20558">
    <property type="entry name" value="CYCLIN_ScPCL7-like"/>
    <property type="match status" value="1"/>
</dbReference>
<sequence>MATADHDHQHVCCDGTVSARFDGDEEFLQEFVFGTSAFQVDFVGTMAKYVLDIISPLEMVSFPDDVPPNLRGVTRFYSLRPPSISIHAYLKRLEKHFLCSRECYLIALIYLDRVSDNHSQFRITRRSVHKFFLIALVIAVKYFDDHYYDNKYYAHVGGVRVAELDGLEAAFLQLIEWHLFVPAEEFTLCAKRFLMMGCRVTSTD</sequence>
<dbReference type="Pfam" id="PF08613">
    <property type="entry name" value="Cyclin"/>
    <property type="match status" value="1"/>
</dbReference>
<dbReference type="RefSeq" id="XP_002788087.1">
    <property type="nucleotide sequence ID" value="XM_002788041.1"/>
</dbReference>